<gene>
    <name evidence="6" type="ORF">SAMN05216258_108317</name>
</gene>
<dbReference type="Pfam" id="PF03865">
    <property type="entry name" value="ShlB"/>
    <property type="match status" value="1"/>
</dbReference>
<name>A0A1I3K6A1_9RHOB</name>
<dbReference type="Pfam" id="PF08479">
    <property type="entry name" value="POTRA_2"/>
    <property type="match status" value="1"/>
</dbReference>
<keyword evidence="2" id="KW-0812">Transmembrane</keyword>
<dbReference type="Proteomes" id="UP000199377">
    <property type="component" value="Unassembled WGS sequence"/>
</dbReference>
<feature type="domain" description="Haemolysin activator HlyB C-terminal" evidence="4">
    <location>
        <begin position="395"/>
        <end position="560"/>
    </location>
</feature>
<keyword evidence="7" id="KW-1185">Reference proteome</keyword>
<dbReference type="EMBL" id="FOQH01000008">
    <property type="protein sequence ID" value="SFI68043.1"/>
    <property type="molecule type" value="Genomic_DNA"/>
</dbReference>
<dbReference type="Gene3D" id="3.10.20.310">
    <property type="entry name" value="membrane protein fhac"/>
    <property type="match status" value="1"/>
</dbReference>
<evidence type="ECO:0000313" key="7">
    <source>
        <dbReference type="Proteomes" id="UP000199377"/>
    </source>
</evidence>
<dbReference type="GO" id="GO:0046819">
    <property type="term" value="P:protein secretion by the type V secretion system"/>
    <property type="evidence" value="ECO:0007669"/>
    <property type="project" value="TreeGrafter"/>
</dbReference>
<dbReference type="InterPro" id="IPR013686">
    <property type="entry name" value="Polypept-transport_assoc_ShlB"/>
</dbReference>
<dbReference type="PANTHER" id="PTHR34597:SF6">
    <property type="entry name" value="BLR6126 PROTEIN"/>
    <property type="match status" value="1"/>
</dbReference>
<sequence length="599" mass="64631">MERAVTSRRGERLAWAATAATTLLVLSAELAAAQSVPAAPAVRLPNPSQTLRETVDRARPEPGALGPAADVQFTSQTPPANAREIRFTLTGMTLAGATVYDEAELAADYQAQLGTEIDLAELFAIAARIQSRYRQDGYLFTRVVVPAQRIDGGRARLEVVEAVITKVAIEAPDLPIGPVRALAEQFAAPLQGLQNPTLEQLERVLLQLNDIPGITRAAAVPKIGADERGAIELYINMEREAFSVTAFADNRQSPILGPGLVGLVGSFNSWSAAGDTSTLSWFNSADYEDLLGPSWDERWTLQFEHQRFLGGSGLSGHFRALYSESAPGDIVRGFDIASDQTEIELGLRYPLLRTRAVSLDLFGGYEAVQVNSLTPSPVVNPIPGLPGVGPLVTDDRLNVLFLGYETVMRDEGGFTEARVELRQGLPILGTSRAGDLDLSRDDGDGVFTSVRGELARTQVLGEGFSLWGKAWFQTADRALLASEEMSIGGPELGRAYHPSEYSGDVGLGGAAELRYADELVFDALRAPFEVYGFMDWAEVRNLDGGAPNHAELLSAGFGLRATFPGRLSVNLEAAKPINVPLAYDQSRAWRLLFSAVKEF</sequence>
<dbReference type="STRING" id="1114924.SAMN05216258_108317"/>
<proteinExistence type="predicted"/>
<organism evidence="6 7">
    <name type="scientific">Albimonas pacifica</name>
    <dbReference type="NCBI Taxonomy" id="1114924"/>
    <lineage>
        <taxon>Bacteria</taxon>
        <taxon>Pseudomonadati</taxon>
        <taxon>Pseudomonadota</taxon>
        <taxon>Alphaproteobacteria</taxon>
        <taxon>Rhodobacterales</taxon>
        <taxon>Paracoccaceae</taxon>
        <taxon>Albimonas</taxon>
    </lineage>
</organism>
<feature type="domain" description="Polypeptide-transport-associated ShlB-type" evidence="5">
    <location>
        <begin position="87"/>
        <end position="161"/>
    </location>
</feature>
<protein>
    <submittedName>
        <fullName evidence="6">Hemolysin activation/secretion protein</fullName>
    </submittedName>
</protein>
<evidence type="ECO:0000313" key="6">
    <source>
        <dbReference type="EMBL" id="SFI68043.1"/>
    </source>
</evidence>
<dbReference type="InterPro" id="IPR005565">
    <property type="entry name" value="Hemolysn_activator_HlyB_C"/>
</dbReference>
<dbReference type="Gene3D" id="2.40.160.50">
    <property type="entry name" value="membrane protein fhac: a member of the omp85/tpsb transporter family"/>
    <property type="match status" value="1"/>
</dbReference>
<keyword evidence="1" id="KW-1134">Transmembrane beta strand</keyword>
<evidence type="ECO:0000259" key="4">
    <source>
        <dbReference type="Pfam" id="PF03865"/>
    </source>
</evidence>
<dbReference type="GO" id="GO:0098046">
    <property type="term" value="C:type V protein secretion system complex"/>
    <property type="evidence" value="ECO:0007669"/>
    <property type="project" value="TreeGrafter"/>
</dbReference>
<dbReference type="PANTHER" id="PTHR34597">
    <property type="entry name" value="SLR1661 PROTEIN"/>
    <property type="match status" value="1"/>
</dbReference>
<evidence type="ECO:0000256" key="2">
    <source>
        <dbReference type="ARBA" id="ARBA00022692"/>
    </source>
</evidence>
<dbReference type="InterPro" id="IPR051544">
    <property type="entry name" value="TPS_OM_transporter"/>
</dbReference>
<dbReference type="GO" id="GO:0008320">
    <property type="term" value="F:protein transmembrane transporter activity"/>
    <property type="evidence" value="ECO:0007669"/>
    <property type="project" value="TreeGrafter"/>
</dbReference>
<evidence type="ECO:0000259" key="5">
    <source>
        <dbReference type="Pfam" id="PF08479"/>
    </source>
</evidence>
<dbReference type="AlphaFoldDB" id="A0A1I3K6A1"/>
<reference evidence="6 7" key="1">
    <citation type="submission" date="2016-10" db="EMBL/GenBank/DDBJ databases">
        <authorList>
            <person name="de Groot N.N."/>
        </authorList>
    </citation>
    <scope>NUCLEOTIDE SEQUENCE [LARGE SCALE GENOMIC DNA]</scope>
    <source>
        <strain evidence="6 7">CGMCC 1.11030</strain>
    </source>
</reference>
<keyword evidence="3" id="KW-0998">Cell outer membrane</keyword>
<accession>A0A1I3K6A1</accession>
<evidence type="ECO:0000256" key="3">
    <source>
        <dbReference type="ARBA" id="ARBA00023237"/>
    </source>
</evidence>
<evidence type="ECO:0000256" key="1">
    <source>
        <dbReference type="ARBA" id="ARBA00022452"/>
    </source>
</evidence>
<keyword evidence="1" id="KW-0472">Membrane</keyword>